<dbReference type="EMBL" id="VYZE01003613">
    <property type="protein sequence ID" value="NWU73453.1"/>
    <property type="molecule type" value="Genomic_DNA"/>
</dbReference>
<feature type="region of interest" description="Disordered" evidence="5">
    <location>
        <begin position="241"/>
        <end position="287"/>
    </location>
</feature>
<dbReference type="OrthoDB" id="1939479at2759"/>
<reference evidence="7 8" key="1">
    <citation type="submission" date="2019-09" db="EMBL/GenBank/DDBJ databases">
        <title>Bird 10,000 Genomes (B10K) Project - Family phase.</title>
        <authorList>
            <person name="Zhang G."/>
        </authorList>
    </citation>
    <scope>NUCLEOTIDE SEQUENCE [LARGE SCALE GENOMIC DNA]</scope>
    <source>
        <strain evidence="7">B10K-DU-027-49</strain>
        <tissue evidence="7">Muscle</tissue>
    </source>
</reference>
<dbReference type="FunFam" id="3.40.395.10:FF:000001">
    <property type="entry name" value="Sentrin-specific protease 1"/>
    <property type="match status" value="1"/>
</dbReference>
<keyword evidence="2 7" id="KW-0645">Protease</keyword>
<organism evidence="7 8">
    <name type="scientific">Pterocles burchelli</name>
    <dbReference type="NCBI Taxonomy" id="2585816"/>
    <lineage>
        <taxon>Eukaryota</taxon>
        <taxon>Metazoa</taxon>
        <taxon>Chordata</taxon>
        <taxon>Craniata</taxon>
        <taxon>Vertebrata</taxon>
        <taxon>Euteleostomi</taxon>
        <taxon>Archelosauria</taxon>
        <taxon>Archosauria</taxon>
        <taxon>Dinosauria</taxon>
        <taxon>Saurischia</taxon>
        <taxon>Theropoda</taxon>
        <taxon>Coelurosauria</taxon>
        <taxon>Aves</taxon>
        <taxon>Neognathae</taxon>
        <taxon>Neoaves</taxon>
        <taxon>Columbimorphae</taxon>
        <taxon>Pterocliformes</taxon>
        <taxon>Pteroclidae</taxon>
        <taxon>Pterocles</taxon>
    </lineage>
</organism>
<dbReference type="GO" id="GO:0016929">
    <property type="term" value="F:deSUMOylase activity"/>
    <property type="evidence" value="ECO:0007669"/>
    <property type="project" value="TreeGrafter"/>
</dbReference>
<name>A0A7K5Z7S2_9AVES</name>
<feature type="non-terminal residue" evidence="7">
    <location>
        <position position="1"/>
    </location>
</feature>
<dbReference type="PROSITE" id="PS50600">
    <property type="entry name" value="ULP_PROTEASE"/>
    <property type="match status" value="1"/>
</dbReference>
<dbReference type="AlphaFoldDB" id="A0A7K5Z7S2"/>
<dbReference type="GO" id="GO:0005634">
    <property type="term" value="C:nucleus"/>
    <property type="evidence" value="ECO:0007669"/>
    <property type="project" value="TreeGrafter"/>
</dbReference>
<evidence type="ECO:0000313" key="8">
    <source>
        <dbReference type="Proteomes" id="UP000522270"/>
    </source>
</evidence>
<feature type="compositionally biased region" description="Basic and acidic residues" evidence="5">
    <location>
        <begin position="7"/>
        <end position="16"/>
    </location>
</feature>
<keyword evidence="4" id="KW-0788">Thiol protease</keyword>
<feature type="region of interest" description="Disordered" evidence="5">
    <location>
        <begin position="1"/>
        <end position="36"/>
    </location>
</feature>
<keyword evidence="3" id="KW-0378">Hydrolase</keyword>
<feature type="non-terminal residue" evidence="7">
    <location>
        <position position="564"/>
    </location>
</feature>
<dbReference type="Proteomes" id="UP000522270">
    <property type="component" value="Unassembled WGS sequence"/>
</dbReference>
<dbReference type="GO" id="GO:0006508">
    <property type="term" value="P:proteolysis"/>
    <property type="evidence" value="ECO:0007669"/>
    <property type="project" value="UniProtKB-KW"/>
</dbReference>
<dbReference type="PANTHER" id="PTHR12606:SF30">
    <property type="entry name" value="SENTRIN-SPECIFIC PROTEASE 1"/>
    <property type="match status" value="1"/>
</dbReference>
<accession>A0A7K5Z7S2</accession>
<feature type="compositionally biased region" description="Polar residues" evidence="5">
    <location>
        <begin position="114"/>
        <end position="123"/>
    </location>
</feature>
<dbReference type="InterPro" id="IPR038765">
    <property type="entry name" value="Papain-like_cys_pep_sf"/>
</dbReference>
<sequence>DAAAEPVRMEARDAARPRHGFKAFPPPAGLRDPPDTKFLPNKISGFACPAGNASCALNYSPEIPCPESYRPPGEPRAFGSSANGQWRGLVPPLGSVPQKPRVSRGSYLEARKNPSGTSNSFVGKSNHHCHASAFPIKPAQSPSWSGPCRRSLLSPKKTPRRFISTAEETVREEEREIYRQLLQMVTGKQFSTSKPSSLFPFHLSRCSNSSKTVVKETSSKNSSKLFEAHSIAPASSATSILGAQEQPSHKPSLYSPPTYPSRIFESSNSTAQHQQENLPASNTQSEGSDSVILLKVKDSRTPAPSLPFFQAELWIKELTSVYDSRARERWRQIEEQKALALQLQSQRLQEQEHSVQDLVDLNLRVPLEKEIPVTVVPEEKEDAKSADGEEEFPEITEEMEKEIKNVFRGGNQDEVLSEAFRLTITRKDIQTLNNLNWLNDEIINFYMNLLMERSKEKGLPAVHAFNTFFFTKLKTAGYQAVKRWTKKVDIFSVDLLLVPIHLGVHWCLAVVDFRKKTITYYDSMGGINSEACRILLQYLKQESLDKKRKEFDTNGWSLLSKKSQ</sequence>
<dbReference type="PANTHER" id="PTHR12606">
    <property type="entry name" value="SENTRIN/SUMO-SPECIFIC PROTEASE"/>
    <property type="match status" value="1"/>
</dbReference>
<evidence type="ECO:0000256" key="4">
    <source>
        <dbReference type="ARBA" id="ARBA00022807"/>
    </source>
</evidence>
<protein>
    <submittedName>
        <fullName evidence="7">SENP1 protease</fullName>
    </submittedName>
</protein>
<dbReference type="GO" id="GO:0080090">
    <property type="term" value="P:regulation of primary metabolic process"/>
    <property type="evidence" value="ECO:0007669"/>
    <property type="project" value="UniProtKB-ARBA"/>
</dbReference>
<dbReference type="Pfam" id="PF02902">
    <property type="entry name" value="Peptidase_C48"/>
    <property type="match status" value="1"/>
</dbReference>
<feature type="region of interest" description="Disordered" evidence="5">
    <location>
        <begin position="70"/>
        <end position="124"/>
    </location>
</feature>
<feature type="compositionally biased region" description="Polar residues" evidence="5">
    <location>
        <begin position="264"/>
        <end position="287"/>
    </location>
</feature>
<evidence type="ECO:0000256" key="2">
    <source>
        <dbReference type="ARBA" id="ARBA00022670"/>
    </source>
</evidence>
<evidence type="ECO:0000259" key="6">
    <source>
        <dbReference type="PROSITE" id="PS50600"/>
    </source>
</evidence>
<comment type="similarity">
    <text evidence="1">Belongs to the peptidase C48 family.</text>
</comment>
<dbReference type="Gene3D" id="3.40.395.10">
    <property type="entry name" value="Adenoviral Proteinase, Chain A"/>
    <property type="match status" value="1"/>
</dbReference>
<evidence type="ECO:0000313" key="7">
    <source>
        <dbReference type="EMBL" id="NWU73453.1"/>
    </source>
</evidence>
<evidence type="ECO:0000256" key="3">
    <source>
        <dbReference type="ARBA" id="ARBA00022801"/>
    </source>
</evidence>
<gene>
    <name evidence="7" type="primary">Senp1</name>
    <name evidence="7" type="ORF">PTEBUR_R07202</name>
</gene>
<dbReference type="GO" id="GO:0016926">
    <property type="term" value="P:protein desumoylation"/>
    <property type="evidence" value="ECO:0007669"/>
    <property type="project" value="TreeGrafter"/>
</dbReference>
<feature type="domain" description="Ubiquitin-like protease family profile" evidence="6">
    <location>
        <begin position="422"/>
        <end position="564"/>
    </location>
</feature>
<dbReference type="SUPFAM" id="SSF54001">
    <property type="entry name" value="Cysteine proteinases"/>
    <property type="match status" value="1"/>
</dbReference>
<evidence type="ECO:0000256" key="1">
    <source>
        <dbReference type="ARBA" id="ARBA00005234"/>
    </source>
</evidence>
<keyword evidence="8" id="KW-1185">Reference proteome</keyword>
<proteinExistence type="inferred from homology"/>
<evidence type="ECO:0000256" key="5">
    <source>
        <dbReference type="SAM" id="MobiDB-lite"/>
    </source>
</evidence>
<dbReference type="InterPro" id="IPR003653">
    <property type="entry name" value="Peptidase_C48_C"/>
</dbReference>
<dbReference type="GO" id="GO:0060255">
    <property type="term" value="P:regulation of macromolecule metabolic process"/>
    <property type="evidence" value="ECO:0007669"/>
    <property type="project" value="UniProtKB-ARBA"/>
</dbReference>
<comment type="caution">
    <text evidence="7">The sequence shown here is derived from an EMBL/GenBank/DDBJ whole genome shotgun (WGS) entry which is preliminary data.</text>
</comment>